<keyword evidence="4" id="KW-1185">Reference proteome</keyword>
<dbReference type="PANTHER" id="PTHR43143:SF1">
    <property type="entry name" value="SERINE_THREONINE-PROTEIN PHOSPHATASE CPPED1"/>
    <property type="match status" value="1"/>
</dbReference>
<evidence type="ECO:0000313" key="3">
    <source>
        <dbReference type="EMBL" id="MFC6634313.1"/>
    </source>
</evidence>
<reference evidence="4" key="1">
    <citation type="journal article" date="2019" name="Int. J. Syst. Evol. Microbiol.">
        <title>The Global Catalogue of Microorganisms (GCM) 10K type strain sequencing project: providing services to taxonomists for standard genome sequencing and annotation.</title>
        <authorList>
            <consortium name="The Broad Institute Genomics Platform"/>
            <consortium name="The Broad Institute Genome Sequencing Center for Infectious Disease"/>
            <person name="Wu L."/>
            <person name="Ma J."/>
        </authorList>
    </citation>
    <scope>NUCLEOTIDE SEQUENCE [LARGE SCALE GENOMIC DNA]</scope>
    <source>
        <strain evidence="4">CGMCC 1.13718</strain>
    </source>
</reference>
<dbReference type="SUPFAM" id="SSF56300">
    <property type="entry name" value="Metallo-dependent phosphatases"/>
    <property type="match status" value="1"/>
</dbReference>
<evidence type="ECO:0000256" key="1">
    <source>
        <dbReference type="SAM" id="Coils"/>
    </source>
</evidence>
<dbReference type="GO" id="GO:0016787">
    <property type="term" value="F:hydrolase activity"/>
    <property type="evidence" value="ECO:0007669"/>
    <property type="project" value="UniProtKB-KW"/>
</dbReference>
<feature type="coiled-coil region" evidence="1">
    <location>
        <begin position="183"/>
        <end position="210"/>
    </location>
</feature>
<feature type="domain" description="Calcineurin-like phosphoesterase" evidence="2">
    <location>
        <begin position="64"/>
        <end position="291"/>
    </location>
</feature>
<evidence type="ECO:0000259" key="2">
    <source>
        <dbReference type="Pfam" id="PF00149"/>
    </source>
</evidence>
<dbReference type="Gene3D" id="3.60.21.10">
    <property type="match status" value="1"/>
</dbReference>
<accession>A0ABW1YPK3</accession>
<dbReference type="InterPro" id="IPR029052">
    <property type="entry name" value="Metallo-depent_PP-like"/>
</dbReference>
<keyword evidence="3" id="KW-0378">Hydrolase</keyword>
<dbReference type="Proteomes" id="UP001596425">
    <property type="component" value="Unassembled WGS sequence"/>
</dbReference>
<dbReference type="RefSeq" id="WP_193193110.1">
    <property type="nucleotide sequence ID" value="NZ_JACZFR010000038.1"/>
</dbReference>
<comment type="caution">
    <text evidence="3">The sequence shown here is derived from an EMBL/GenBank/DDBJ whole genome shotgun (WGS) entry which is preliminary data.</text>
</comment>
<dbReference type="Pfam" id="PF00149">
    <property type="entry name" value="Metallophos"/>
    <property type="match status" value="1"/>
</dbReference>
<sequence length="353" mass="40265">MFKPTLLAAVTAAFFLTACDRREKTASVPAIQIHHDTAELATLIPEGAARTDKPFANSSGDFQFAVVGDRTGGLRPGVFARAMDQLNWLQPEFVLSVGDHIEGYKKDEAEIARQWDEVADLIDNLQMPYFHVVGNHDISNEIMRDYWRQRLGRDYYHFVYRNVLFLALNTEDPPTASNKKAALKKLDVSMEQYKRTVQLLQGNLDEAREFFAAEPKLGQIAEVLRGQDRVTISDAQLAYVQKALEENPRVRWTFVLMHKPAWKYESPEFEQLETMLESRPYTVLAGHYHYYEFQQRNGRDYIQLGTTGGSQKMQPQGPGTMDHLMWISMTDGGPQIANIEMAGLHDRRGPQSH</sequence>
<protein>
    <submittedName>
        <fullName evidence="3">Metallophosphoesterase family protein</fullName>
        <ecNumber evidence="3">3.1.-.-</ecNumber>
    </submittedName>
</protein>
<dbReference type="PROSITE" id="PS51257">
    <property type="entry name" value="PROKAR_LIPOPROTEIN"/>
    <property type="match status" value="1"/>
</dbReference>
<evidence type="ECO:0000313" key="4">
    <source>
        <dbReference type="Proteomes" id="UP001596425"/>
    </source>
</evidence>
<gene>
    <name evidence="3" type="ORF">ACFQBM_13515</name>
</gene>
<keyword evidence="1" id="KW-0175">Coiled coil</keyword>
<dbReference type="InterPro" id="IPR004843">
    <property type="entry name" value="Calcineurin-like_PHP"/>
</dbReference>
<dbReference type="EMBL" id="JBHSVR010000001">
    <property type="protein sequence ID" value="MFC6634313.1"/>
    <property type="molecule type" value="Genomic_DNA"/>
</dbReference>
<name>A0ABW1YPK3_9GAMM</name>
<organism evidence="3 4">
    <name type="scientific">Microbulbifer taiwanensis</name>
    <dbReference type="NCBI Taxonomy" id="986746"/>
    <lineage>
        <taxon>Bacteria</taxon>
        <taxon>Pseudomonadati</taxon>
        <taxon>Pseudomonadota</taxon>
        <taxon>Gammaproteobacteria</taxon>
        <taxon>Cellvibrionales</taxon>
        <taxon>Microbulbiferaceae</taxon>
        <taxon>Microbulbifer</taxon>
    </lineage>
</organism>
<proteinExistence type="predicted"/>
<dbReference type="InterPro" id="IPR051918">
    <property type="entry name" value="STPP_CPPED1"/>
</dbReference>
<dbReference type="EC" id="3.1.-.-" evidence="3"/>
<dbReference type="PANTHER" id="PTHR43143">
    <property type="entry name" value="METALLOPHOSPHOESTERASE, CALCINEURIN SUPERFAMILY"/>
    <property type="match status" value="1"/>
</dbReference>